<name>A0A1H7QLM6_AQUAM</name>
<sequence length="418" mass="48642">MLKKKKAFYLFIFYLLPIQYTAAQLPYYEKVTYKKNSERSIIAKIIDDLGYKYYWVTDSLLSDELSTNFYSGKLPRLLLEDAYQMSENIINSVSDKVEKSKLNKGETSFDEMRKNTLLNLKEASNKFINNKETLLFLNWNDFKNAIIYADAYCDQIILFRNDVGNPYSPKQSDIKKNKSNSQIFEESIGADGITNKQWKKIMERGGGYGAHDRIRSTSRKNQETLIKLKKKERASIKTGNLEKIKITTNSVDGLTYVYSSFPPKQLSFLYNNDNDLVRGLVDWVIYINSGNSVELSEMLRVGLDNEVFIDYNINQSLVKNRYRDIIDQNNNRVRLEFSATHFDKIKFSNVKITKVTIKKSLIRFFGETDNSNEQSEKEVIIILKHIEGNLLNRIIDNINQTRKGLNEYDDTILNLSKY</sequence>
<organism evidence="1 2">
    <name type="scientific">Aquimarina amphilecti</name>
    <dbReference type="NCBI Taxonomy" id="1038014"/>
    <lineage>
        <taxon>Bacteria</taxon>
        <taxon>Pseudomonadati</taxon>
        <taxon>Bacteroidota</taxon>
        <taxon>Flavobacteriia</taxon>
        <taxon>Flavobacteriales</taxon>
        <taxon>Flavobacteriaceae</taxon>
        <taxon>Aquimarina</taxon>
    </lineage>
</organism>
<dbReference type="OrthoDB" id="837585at2"/>
<dbReference type="Proteomes" id="UP000198521">
    <property type="component" value="Unassembled WGS sequence"/>
</dbReference>
<dbReference type="RefSeq" id="WP_091409088.1">
    <property type="nucleotide sequence ID" value="NZ_FOAB01000004.1"/>
</dbReference>
<dbReference type="STRING" id="1038014.SAMN04487910_2604"/>
<gene>
    <name evidence="1" type="ORF">SAMN04487910_2604</name>
</gene>
<dbReference type="EMBL" id="FOAB01000004">
    <property type="protein sequence ID" value="SEL48709.1"/>
    <property type="molecule type" value="Genomic_DNA"/>
</dbReference>
<protein>
    <submittedName>
        <fullName evidence="1">Uncharacterized protein</fullName>
    </submittedName>
</protein>
<reference evidence="2" key="1">
    <citation type="submission" date="2016-10" db="EMBL/GenBank/DDBJ databases">
        <authorList>
            <person name="Varghese N."/>
            <person name="Submissions S."/>
        </authorList>
    </citation>
    <scope>NUCLEOTIDE SEQUENCE [LARGE SCALE GENOMIC DNA]</scope>
    <source>
        <strain evidence="2">DSM 25232 / NCIMB 14723 / 92V</strain>
    </source>
</reference>
<accession>A0A1H7QLM6</accession>
<evidence type="ECO:0000313" key="2">
    <source>
        <dbReference type="Proteomes" id="UP000198521"/>
    </source>
</evidence>
<keyword evidence="2" id="KW-1185">Reference proteome</keyword>
<dbReference type="AlphaFoldDB" id="A0A1H7QLM6"/>
<proteinExistence type="predicted"/>
<evidence type="ECO:0000313" key="1">
    <source>
        <dbReference type="EMBL" id="SEL48709.1"/>
    </source>
</evidence>